<dbReference type="FunCoup" id="D6WJN8">
    <property type="interactions" value="1295"/>
</dbReference>
<gene>
    <name evidence="7" type="primary">AUGUSTUS-3.0.2_14777</name>
    <name evidence="7" type="ORF">TcasGA2_TC014777</name>
</gene>
<feature type="domain" description="Exocyst component Exo84 C-terminal" evidence="6">
    <location>
        <begin position="297"/>
        <end position="506"/>
    </location>
</feature>
<dbReference type="STRING" id="7070.D6WJN8"/>
<evidence type="ECO:0000313" key="7">
    <source>
        <dbReference type="EMBL" id="EFA04473.2"/>
    </source>
</evidence>
<proteinExistence type="inferred from homology"/>
<dbReference type="PANTHER" id="PTHR21426:SF12">
    <property type="entry name" value="EXOCYST COMPLEX COMPONENT 8"/>
    <property type="match status" value="1"/>
</dbReference>
<keyword evidence="3" id="KW-0268">Exocytosis</keyword>
<dbReference type="AlphaFoldDB" id="D6WJN8"/>
<feature type="region of interest" description="Disordered" evidence="5">
    <location>
        <begin position="257"/>
        <end position="280"/>
    </location>
</feature>
<dbReference type="eggNOG" id="KOG2215">
    <property type="taxonomic scope" value="Eukaryota"/>
</dbReference>
<keyword evidence="4" id="KW-0653">Protein transport</keyword>
<dbReference type="Pfam" id="PF08700">
    <property type="entry name" value="VPS51_Exo84_N"/>
    <property type="match status" value="1"/>
</dbReference>
<keyword evidence="2" id="KW-0813">Transport</keyword>
<dbReference type="InterPro" id="IPR032403">
    <property type="entry name" value="Exo84_C"/>
</dbReference>
<dbReference type="GO" id="GO:0006893">
    <property type="term" value="P:Golgi to plasma membrane transport"/>
    <property type="evidence" value="ECO:0000318"/>
    <property type="project" value="GO_Central"/>
</dbReference>
<dbReference type="InParanoid" id="D6WJN8"/>
<sequence length="700" mass="80185">MEPTKEPTLSLFSSKEFDAGKYVRELSQSCVGGPELRRLRKRIQSLSEDTNNNLKQNVYRNYTQFIDTAKEISHLESEMYQLSHLLSEQKSLLGALSTTSILGEETPVITEMENRDNPKDQGDENRQKLASILEKVEGCKELLEVPGRTYLHEGDLLEVDPLDNHIIKTVHAYLFTDGFMTTCRNNNSRGLMKYVFEVMYELGSLAVVNVREIGNNKHQFKLLIFPDTRVFQCTSGSNKKEWLDKFDQAKKARLTQDQQKRESIVEKSPSRSASIDSPSLNPFEEIEDEVGTVHPDWFLEIPEELDVCVAQRHFEDALTFLQKSKDYITQFVATSGQPDHVILDIQLKVEQRRNHLTEVLMKELEVNPDKSQQGGLRAARRAVRLLNQLGRSTAACNLFLKLCSNMLKTQCKRVKRECSTVMYVRHLSSVVFTNMCHMTEEFLRAFPSSSSCSSAYVVWASNELSVFTTHFIKQVFMPQTSLSTLTECVVLARSQCERLCSFGVDLCYQLDGALRTSLMQALKDARDKSIEVAKLRALEDKWIPMNLRTKTALARFLQEYSDLGLKVDSYVTGDTWIQLTNNTLVFTKLFLILLNDCLRLETTELLYTINDVLYDVFEAQVRHIEASLRNENQLEQRKFITKNAEFLLTTVQDLSQKKYKEAIGFECASLQKLQKEYSALTKGVSPTSRNTKTKYSSEFL</sequence>
<dbReference type="InterPro" id="IPR011993">
    <property type="entry name" value="PH-like_dom_sf"/>
</dbReference>
<dbReference type="GO" id="GO:0006887">
    <property type="term" value="P:exocytosis"/>
    <property type="evidence" value="ECO:0007669"/>
    <property type="project" value="UniProtKB-KW"/>
</dbReference>
<evidence type="ECO:0000256" key="2">
    <source>
        <dbReference type="ARBA" id="ARBA00022448"/>
    </source>
</evidence>
<evidence type="ECO:0000313" key="8">
    <source>
        <dbReference type="Proteomes" id="UP000007266"/>
    </source>
</evidence>
<dbReference type="InterPro" id="IPR016159">
    <property type="entry name" value="Cullin_repeat-like_dom_sf"/>
</dbReference>
<comment type="similarity">
    <text evidence="1">Belongs to the EXO84 family.</text>
</comment>
<dbReference type="GO" id="GO:0008104">
    <property type="term" value="P:intracellular protein localization"/>
    <property type="evidence" value="ECO:0000318"/>
    <property type="project" value="GO_Central"/>
</dbReference>
<dbReference type="Proteomes" id="UP000007266">
    <property type="component" value="Linkage group 5"/>
</dbReference>
<dbReference type="GO" id="GO:0000145">
    <property type="term" value="C:exocyst"/>
    <property type="evidence" value="ECO:0000318"/>
    <property type="project" value="GO_Central"/>
</dbReference>
<accession>D6WJN8</accession>
<dbReference type="Pfam" id="PF16528">
    <property type="entry name" value="Exo84_C"/>
    <property type="match status" value="1"/>
</dbReference>
<dbReference type="GO" id="GO:0015031">
    <property type="term" value="P:protein transport"/>
    <property type="evidence" value="ECO:0007669"/>
    <property type="project" value="UniProtKB-KW"/>
</dbReference>
<dbReference type="HOGENOM" id="CLU_025760_0_0_1"/>
<dbReference type="EMBL" id="KQ971343">
    <property type="protein sequence ID" value="EFA04473.2"/>
    <property type="molecule type" value="Genomic_DNA"/>
</dbReference>
<reference evidence="7 8" key="1">
    <citation type="journal article" date="2008" name="Nature">
        <title>The genome of the model beetle and pest Tribolium castaneum.</title>
        <authorList>
            <consortium name="Tribolium Genome Sequencing Consortium"/>
            <person name="Richards S."/>
            <person name="Gibbs R.A."/>
            <person name="Weinstock G.M."/>
            <person name="Brown S.J."/>
            <person name="Denell R."/>
            <person name="Beeman R.W."/>
            <person name="Gibbs R."/>
            <person name="Beeman R.W."/>
            <person name="Brown S.J."/>
            <person name="Bucher G."/>
            <person name="Friedrich M."/>
            <person name="Grimmelikhuijzen C.J."/>
            <person name="Klingler M."/>
            <person name="Lorenzen M."/>
            <person name="Richards S."/>
            <person name="Roth S."/>
            <person name="Schroder R."/>
            <person name="Tautz D."/>
            <person name="Zdobnov E.M."/>
            <person name="Muzny D."/>
            <person name="Gibbs R.A."/>
            <person name="Weinstock G.M."/>
            <person name="Attaway T."/>
            <person name="Bell S."/>
            <person name="Buhay C.J."/>
            <person name="Chandrabose M.N."/>
            <person name="Chavez D."/>
            <person name="Clerk-Blankenburg K.P."/>
            <person name="Cree A."/>
            <person name="Dao M."/>
            <person name="Davis C."/>
            <person name="Chacko J."/>
            <person name="Dinh H."/>
            <person name="Dugan-Rocha S."/>
            <person name="Fowler G."/>
            <person name="Garner T.T."/>
            <person name="Garnes J."/>
            <person name="Gnirke A."/>
            <person name="Hawes A."/>
            <person name="Hernandez J."/>
            <person name="Hines S."/>
            <person name="Holder M."/>
            <person name="Hume J."/>
            <person name="Jhangiani S.N."/>
            <person name="Joshi V."/>
            <person name="Khan Z.M."/>
            <person name="Jackson L."/>
            <person name="Kovar C."/>
            <person name="Kowis A."/>
            <person name="Lee S."/>
            <person name="Lewis L.R."/>
            <person name="Margolis J."/>
            <person name="Morgan M."/>
            <person name="Nazareth L.V."/>
            <person name="Nguyen N."/>
            <person name="Okwuonu G."/>
            <person name="Parker D."/>
            <person name="Richards S."/>
            <person name="Ruiz S.J."/>
            <person name="Santibanez J."/>
            <person name="Savard J."/>
            <person name="Scherer S.E."/>
            <person name="Schneider B."/>
            <person name="Sodergren E."/>
            <person name="Tautz D."/>
            <person name="Vattahil S."/>
            <person name="Villasana D."/>
            <person name="White C.S."/>
            <person name="Wright R."/>
            <person name="Park Y."/>
            <person name="Beeman R.W."/>
            <person name="Lord J."/>
            <person name="Oppert B."/>
            <person name="Lorenzen M."/>
            <person name="Brown S."/>
            <person name="Wang L."/>
            <person name="Savard J."/>
            <person name="Tautz D."/>
            <person name="Richards S."/>
            <person name="Weinstock G."/>
            <person name="Gibbs R.A."/>
            <person name="Liu Y."/>
            <person name="Worley K."/>
            <person name="Weinstock G."/>
            <person name="Elsik C.G."/>
            <person name="Reese J.T."/>
            <person name="Elhaik E."/>
            <person name="Landan G."/>
            <person name="Graur D."/>
            <person name="Arensburger P."/>
            <person name="Atkinson P."/>
            <person name="Beeman R.W."/>
            <person name="Beidler J."/>
            <person name="Brown S.J."/>
            <person name="Demuth J.P."/>
            <person name="Drury D.W."/>
            <person name="Du Y.Z."/>
            <person name="Fujiwara H."/>
            <person name="Lorenzen M."/>
            <person name="Maselli V."/>
            <person name="Osanai M."/>
            <person name="Park Y."/>
            <person name="Robertson H.M."/>
            <person name="Tu Z."/>
            <person name="Wang J.J."/>
            <person name="Wang S."/>
            <person name="Richards S."/>
            <person name="Song H."/>
            <person name="Zhang L."/>
            <person name="Sodergren E."/>
            <person name="Werner D."/>
            <person name="Stanke M."/>
            <person name="Morgenstern B."/>
            <person name="Solovyev V."/>
            <person name="Kosarev P."/>
            <person name="Brown G."/>
            <person name="Chen H.C."/>
            <person name="Ermolaeva O."/>
            <person name="Hlavina W."/>
            <person name="Kapustin Y."/>
            <person name="Kiryutin B."/>
            <person name="Kitts P."/>
            <person name="Maglott D."/>
            <person name="Pruitt K."/>
            <person name="Sapojnikov V."/>
            <person name="Souvorov A."/>
            <person name="Mackey A.J."/>
            <person name="Waterhouse R.M."/>
            <person name="Wyder S."/>
            <person name="Zdobnov E.M."/>
            <person name="Zdobnov E.M."/>
            <person name="Wyder S."/>
            <person name="Kriventseva E.V."/>
            <person name="Kadowaki T."/>
            <person name="Bork P."/>
            <person name="Aranda M."/>
            <person name="Bao R."/>
            <person name="Beermann A."/>
            <person name="Berns N."/>
            <person name="Bolognesi R."/>
            <person name="Bonneton F."/>
            <person name="Bopp D."/>
            <person name="Brown S.J."/>
            <person name="Bucher G."/>
            <person name="Butts T."/>
            <person name="Chaumot A."/>
            <person name="Denell R.E."/>
            <person name="Ferrier D.E."/>
            <person name="Friedrich M."/>
            <person name="Gordon C.M."/>
            <person name="Jindra M."/>
            <person name="Klingler M."/>
            <person name="Lan Q."/>
            <person name="Lattorff H.M."/>
            <person name="Laudet V."/>
            <person name="von Levetsow C."/>
            <person name="Liu Z."/>
            <person name="Lutz R."/>
            <person name="Lynch J.A."/>
            <person name="da Fonseca R.N."/>
            <person name="Posnien N."/>
            <person name="Reuter R."/>
            <person name="Roth S."/>
            <person name="Savard J."/>
            <person name="Schinko J.B."/>
            <person name="Schmitt C."/>
            <person name="Schoppmeier M."/>
            <person name="Schroder R."/>
            <person name="Shippy T.D."/>
            <person name="Simonnet F."/>
            <person name="Marques-Souza H."/>
            <person name="Tautz D."/>
            <person name="Tomoyasu Y."/>
            <person name="Trauner J."/>
            <person name="Van der Zee M."/>
            <person name="Vervoort M."/>
            <person name="Wittkopp N."/>
            <person name="Wimmer E.A."/>
            <person name="Yang X."/>
            <person name="Jones A.K."/>
            <person name="Sattelle D.B."/>
            <person name="Ebert P.R."/>
            <person name="Nelson D."/>
            <person name="Scott J.G."/>
            <person name="Beeman R.W."/>
            <person name="Muthukrishnan S."/>
            <person name="Kramer K.J."/>
            <person name="Arakane Y."/>
            <person name="Beeman R.W."/>
            <person name="Zhu Q."/>
            <person name="Hogenkamp D."/>
            <person name="Dixit R."/>
            <person name="Oppert B."/>
            <person name="Jiang H."/>
            <person name="Zou Z."/>
            <person name="Marshall J."/>
            <person name="Elpidina E."/>
            <person name="Vinokurov K."/>
            <person name="Oppert C."/>
            <person name="Zou Z."/>
            <person name="Evans J."/>
            <person name="Lu Z."/>
            <person name="Zhao P."/>
            <person name="Sumathipala N."/>
            <person name="Altincicek B."/>
            <person name="Vilcinskas A."/>
            <person name="Williams M."/>
            <person name="Hultmark D."/>
            <person name="Hetru C."/>
            <person name="Jiang H."/>
            <person name="Grimmelikhuijzen C.J."/>
            <person name="Hauser F."/>
            <person name="Cazzamali G."/>
            <person name="Williamson M."/>
            <person name="Park Y."/>
            <person name="Li B."/>
            <person name="Tanaka Y."/>
            <person name="Predel R."/>
            <person name="Neupert S."/>
            <person name="Schachtner J."/>
            <person name="Verleyen P."/>
            <person name="Raible F."/>
            <person name="Bork P."/>
            <person name="Friedrich M."/>
            <person name="Walden K.K."/>
            <person name="Robertson H.M."/>
            <person name="Angeli S."/>
            <person name="Foret S."/>
            <person name="Bucher G."/>
            <person name="Schuetz S."/>
            <person name="Maleszka R."/>
            <person name="Wimmer E.A."/>
            <person name="Beeman R.W."/>
            <person name="Lorenzen M."/>
            <person name="Tomoyasu Y."/>
            <person name="Miller S.C."/>
            <person name="Grossmann D."/>
            <person name="Bucher G."/>
        </authorList>
    </citation>
    <scope>NUCLEOTIDE SEQUENCE [LARGE SCALE GENOMIC DNA]</scope>
    <source>
        <strain evidence="7 8">Georgia GA2</strain>
    </source>
</reference>
<evidence type="ECO:0000256" key="1">
    <source>
        <dbReference type="ARBA" id="ARBA00007210"/>
    </source>
</evidence>
<dbReference type="Gene3D" id="1.20.58.1210">
    <property type="entry name" value="Exo84p, N-terminal helical domain"/>
    <property type="match status" value="1"/>
</dbReference>
<feature type="compositionally biased region" description="Low complexity" evidence="5">
    <location>
        <begin position="270"/>
        <end position="279"/>
    </location>
</feature>
<protein>
    <submittedName>
        <fullName evidence="7">Exocyst complex component 8-like Protein</fullName>
    </submittedName>
</protein>
<feature type="compositionally biased region" description="Basic and acidic residues" evidence="5">
    <location>
        <begin position="258"/>
        <end position="269"/>
    </location>
</feature>
<evidence type="ECO:0000256" key="4">
    <source>
        <dbReference type="ARBA" id="ARBA00022927"/>
    </source>
</evidence>
<organism evidence="7 8">
    <name type="scientific">Tribolium castaneum</name>
    <name type="common">Red flour beetle</name>
    <dbReference type="NCBI Taxonomy" id="7070"/>
    <lineage>
        <taxon>Eukaryota</taxon>
        <taxon>Metazoa</taxon>
        <taxon>Ecdysozoa</taxon>
        <taxon>Arthropoda</taxon>
        <taxon>Hexapoda</taxon>
        <taxon>Insecta</taxon>
        <taxon>Pterygota</taxon>
        <taxon>Neoptera</taxon>
        <taxon>Endopterygota</taxon>
        <taxon>Coleoptera</taxon>
        <taxon>Polyphaga</taxon>
        <taxon>Cucujiformia</taxon>
        <taxon>Tenebrionidae</taxon>
        <taxon>Tenebrionidae incertae sedis</taxon>
        <taxon>Tribolium</taxon>
    </lineage>
</organism>
<dbReference type="Gene3D" id="2.30.29.30">
    <property type="entry name" value="Pleckstrin-homology domain (PH domain)/Phosphotyrosine-binding domain (PTB)"/>
    <property type="match status" value="1"/>
</dbReference>
<keyword evidence="8" id="KW-1185">Reference proteome</keyword>
<reference evidence="7 8" key="2">
    <citation type="journal article" date="2010" name="Nucleic Acids Res.">
        <title>BeetleBase in 2010: revisions to provide comprehensive genomic information for Tribolium castaneum.</title>
        <authorList>
            <person name="Kim H.S."/>
            <person name="Murphy T."/>
            <person name="Xia J."/>
            <person name="Caragea D."/>
            <person name="Park Y."/>
            <person name="Beeman R.W."/>
            <person name="Lorenzen M.D."/>
            <person name="Butcher S."/>
            <person name="Manak J.R."/>
            <person name="Brown S.J."/>
        </authorList>
    </citation>
    <scope>GENOME REANNOTATION</scope>
    <source>
        <strain evidence="7 8">Georgia GA2</strain>
    </source>
</reference>
<dbReference type="PANTHER" id="PTHR21426">
    <property type="entry name" value="EXOCYST COMPLEX COMPONENT 8"/>
    <property type="match status" value="1"/>
</dbReference>
<dbReference type="InterPro" id="IPR042560">
    <property type="entry name" value="Exo84_C_2"/>
</dbReference>
<dbReference type="KEGG" id="tca:100142268"/>
<dbReference type="Gene3D" id="1.20.58.1220">
    <property type="entry name" value="Exo84p, C-terminal helical domain"/>
    <property type="match status" value="1"/>
</dbReference>
<name>D6WJN8_TRICA</name>
<dbReference type="OrthoDB" id="642193at2759"/>
<evidence type="ECO:0000259" key="6">
    <source>
        <dbReference type="Pfam" id="PF16528"/>
    </source>
</evidence>
<dbReference type="SUPFAM" id="SSF74788">
    <property type="entry name" value="Cullin repeat-like"/>
    <property type="match status" value="1"/>
</dbReference>
<dbReference type="InterPro" id="IPR042561">
    <property type="entry name" value="Exo84_C_1"/>
</dbReference>
<dbReference type="OMA" id="AAWLPNR"/>
<evidence type="ECO:0000256" key="3">
    <source>
        <dbReference type="ARBA" id="ARBA00022483"/>
    </source>
</evidence>
<dbReference type="SUPFAM" id="SSF50729">
    <property type="entry name" value="PH domain-like"/>
    <property type="match status" value="1"/>
</dbReference>
<dbReference type="InterPro" id="IPR033961">
    <property type="entry name" value="Exo84"/>
</dbReference>
<evidence type="ECO:0000256" key="5">
    <source>
        <dbReference type="SAM" id="MobiDB-lite"/>
    </source>
</evidence>
<dbReference type="CDD" id="cd01226">
    <property type="entry name" value="PH_RalBD_exo84"/>
    <property type="match status" value="1"/>
</dbReference>